<gene>
    <name evidence="2" type="ORF">N0V83_006081</name>
</gene>
<organism evidence="2 3">
    <name type="scientific">Neocucurbitaria cava</name>
    <dbReference type="NCBI Taxonomy" id="798079"/>
    <lineage>
        <taxon>Eukaryota</taxon>
        <taxon>Fungi</taxon>
        <taxon>Dikarya</taxon>
        <taxon>Ascomycota</taxon>
        <taxon>Pezizomycotina</taxon>
        <taxon>Dothideomycetes</taxon>
        <taxon>Pleosporomycetidae</taxon>
        <taxon>Pleosporales</taxon>
        <taxon>Pleosporineae</taxon>
        <taxon>Cucurbitariaceae</taxon>
        <taxon>Neocucurbitaria</taxon>
    </lineage>
</organism>
<feature type="coiled-coil region" evidence="1">
    <location>
        <begin position="464"/>
        <end position="492"/>
    </location>
</feature>
<dbReference type="EMBL" id="JAPEUY010000010">
    <property type="protein sequence ID" value="KAJ4368999.1"/>
    <property type="molecule type" value="Genomic_DNA"/>
</dbReference>
<evidence type="ECO:0000256" key="1">
    <source>
        <dbReference type="SAM" id="Coils"/>
    </source>
</evidence>
<sequence>MPGKVDYGDVDFLVSSPLHSPTSSTIDNFDWSGTVHTIKAAFETPHGRRGFLTPDCMYFAISAPNPQDDYFIQVDVKVCFNPELFAWVTFELNYASNSKMLGSMVKPLGLTIDPTGFHIRVEEMEETNFPGSMVWIANHAEDLLRILRLDRRILNAGFNTQEEIYEYFASFWLFNPAHFAARLADQKYSDRFEERSPHWTHFVKEWIPKHFPGYDAVDRTTISSEDLGKQKTELQVWYEQSRHAVRVRVFIMFPHIAKEYYTKRATYLKELDEQKLRDMISKAIPIGREGWIDDFPQPKVITKRTTPQLAPMKDSDITPPLPQGSPICKDLDSDLALPKPFLTTSQYCDPVIHPSEPWNVPIHLDPLLRTPPLTCIPHPPPANMSLEAKLNCVARWTRFDACTGLPYLLCALRDKDFEMHWTDATYAGATEEVLTTWAKEMWWHIWVRQSHVNYVGMWKKRFEKADKQAEKTRLEEEARAEAEKLVEEKREQVLCRLRALNASLGLVDA</sequence>
<dbReference type="OrthoDB" id="4708870at2759"/>
<keyword evidence="3" id="KW-1185">Reference proteome</keyword>
<protein>
    <submittedName>
        <fullName evidence="2">Uncharacterized protein</fullName>
    </submittedName>
</protein>
<reference evidence="2" key="1">
    <citation type="submission" date="2022-10" db="EMBL/GenBank/DDBJ databases">
        <title>Tapping the CABI collections for fungal endophytes: first genome assemblies for Collariella, Neodidymelliopsis, Ascochyta clinopodiicola, Didymella pomorum, Didymosphaeria variabile, Neocosmospora piperis and Neocucurbitaria cava.</title>
        <authorList>
            <person name="Hill R."/>
        </authorList>
    </citation>
    <scope>NUCLEOTIDE SEQUENCE</scope>
    <source>
        <strain evidence="2">IMI 356814</strain>
    </source>
</reference>
<dbReference type="Proteomes" id="UP001140560">
    <property type="component" value="Unassembled WGS sequence"/>
</dbReference>
<accession>A0A9W9CKW6</accession>
<keyword evidence="1" id="KW-0175">Coiled coil</keyword>
<comment type="caution">
    <text evidence="2">The sequence shown here is derived from an EMBL/GenBank/DDBJ whole genome shotgun (WGS) entry which is preliminary data.</text>
</comment>
<proteinExistence type="predicted"/>
<name>A0A9W9CKW6_9PLEO</name>
<evidence type="ECO:0000313" key="2">
    <source>
        <dbReference type="EMBL" id="KAJ4368999.1"/>
    </source>
</evidence>
<evidence type="ECO:0000313" key="3">
    <source>
        <dbReference type="Proteomes" id="UP001140560"/>
    </source>
</evidence>
<dbReference type="AlphaFoldDB" id="A0A9W9CKW6"/>